<feature type="transmembrane region" description="Helical" evidence="5">
    <location>
        <begin position="6"/>
        <end position="25"/>
    </location>
</feature>
<reference evidence="6 7" key="1">
    <citation type="journal article" date="2015" name="Mol. Plant Microbe Interact.">
        <title>Genome, transcriptome, and functional analyses of Penicillium expansum provide new insights into secondary metabolism and pathogenicity.</title>
        <authorList>
            <person name="Ballester A.R."/>
            <person name="Marcet-Houben M."/>
            <person name="Levin E."/>
            <person name="Sela N."/>
            <person name="Selma-Lazaro C."/>
            <person name="Carmona L."/>
            <person name="Wisniewski M."/>
            <person name="Droby S."/>
            <person name="Gonzalez-Candelas L."/>
            <person name="Gabaldon T."/>
        </authorList>
    </citation>
    <scope>NUCLEOTIDE SEQUENCE [LARGE SCALE GENOMIC DNA]</scope>
    <source>
        <strain evidence="6 7">MD-8</strain>
    </source>
</reference>
<dbReference type="AlphaFoldDB" id="A0A0A2J6D8"/>
<dbReference type="InterPro" id="IPR007568">
    <property type="entry name" value="RTA1"/>
</dbReference>
<dbReference type="EMBL" id="JQFZ01000344">
    <property type="protein sequence ID" value="KGO50233.1"/>
    <property type="molecule type" value="Genomic_DNA"/>
</dbReference>
<organism evidence="6 7">
    <name type="scientific">Penicillium expansum</name>
    <name type="common">Blue mold rot fungus</name>
    <dbReference type="NCBI Taxonomy" id="27334"/>
    <lineage>
        <taxon>Eukaryota</taxon>
        <taxon>Fungi</taxon>
        <taxon>Dikarya</taxon>
        <taxon>Ascomycota</taxon>
        <taxon>Pezizomycotina</taxon>
        <taxon>Eurotiomycetes</taxon>
        <taxon>Eurotiomycetidae</taxon>
        <taxon>Eurotiales</taxon>
        <taxon>Aspergillaceae</taxon>
        <taxon>Penicillium</taxon>
    </lineage>
</organism>
<dbReference type="PANTHER" id="PTHR31465:SF27">
    <property type="entry name" value="DOMAIN PROTEIN, PUTATIVE (AFU_ORTHOLOGUE AFUA_3G01030)-RELATED"/>
    <property type="match status" value="1"/>
</dbReference>
<dbReference type="PhylomeDB" id="A0A0A2J6D8"/>
<keyword evidence="4 5" id="KW-0472">Membrane</keyword>
<evidence type="ECO:0000313" key="7">
    <source>
        <dbReference type="Proteomes" id="UP000030143"/>
    </source>
</evidence>
<dbReference type="PANTHER" id="PTHR31465">
    <property type="entry name" value="PROTEIN RTA1-RELATED"/>
    <property type="match status" value="1"/>
</dbReference>
<evidence type="ECO:0000256" key="5">
    <source>
        <dbReference type="SAM" id="Phobius"/>
    </source>
</evidence>
<dbReference type="RefSeq" id="XP_016593484.1">
    <property type="nucleotide sequence ID" value="XM_016740073.1"/>
</dbReference>
<dbReference type="HOGENOM" id="CLU_033465_5_0_1"/>
<evidence type="ECO:0000256" key="3">
    <source>
        <dbReference type="ARBA" id="ARBA00022989"/>
    </source>
</evidence>
<proteinExistence type="predicted"/>
<dbReference type="Proteomes" id="UP000030143">
    <property type="component" value="Unassembled WGS sequence"/>
</dbReference>
<gene>
    <name evidence="6" type="ORF">PEX2_027980</name>
</gene>
<protein>
    <submittedName>
        <fullName evidence="6">RTA-like protein</fullName>
    </submittedName>
</protein>
<keyword evidence="7" id="KW-1185">Reference proteome</keyword>
<feature type="transmembrane region" description="Helical" evidence="5">
    <location>
        <begin position="124"/>
        <end position="146"/>
    </location>
</feature>
<dbReference type="VEuPathDB" id="FungiDB:PEXP_066470"/>
<comment type="caution">
    <text evidence="6">The sequence shown here is derived from an EMBL/GenBank/DDBJ whole genome shotgun (WGS) entry which is preliminary data.</text>
</comment>
<dbReference type="GeneID" id="27675492"/>
<sequence length="201" mass="23001">MPYAVQNVFLLLGPTLFAASIYMVLGRIIRCVHAETHSLIRINWLTKVFVSGDVFSFLIQGGAAGLMVSGSNAKMGSNIVVVGLLIQVLMFCLFILTSVVFEVRMHQRPTAKSFNAELDWKTQLRTLYILSALILIRSVFRVFEYIEGTDGYLMEHEWTIYIFDAVLMLLVMIVWAIRHPGVLQKFLQQEKAQMRMDHELR</sequence>
<accession>A0A0A2J6D8</accession>
<feature type="transmembrane region" description="Helical" evidence="5">
    <location>
        <begin position="79"/>
        <end position="103"/>
    </location>
</feature>
<evidence type="ECO:0000256" key="1">
    <source>
        <dbReference type="ARBA" id="ARBA00004141"/>
    </source>
</evidence>
<evidence type="ECO:0000256" key="4">
    <source>
        <dbReference type="ARBA" id="ARBA00023136"/>
    </source>
</evidence>
<dbReference type="STRING" id="27334.A0A0A2J6D8"/>
<dbReference type="Pfam" id="PF04479">
    <property type="entry name" value="RTA1"/>
    <property type="match status" value="1"/>
</dbReference>
<comment type="subcellular location">
    <subcellularLocation>
        <location evidence="1">Membrane</location>
        <topology evidence="1">Multi-pass membrane protein</topology>
    </subcellularLocation>
</comment>
<feature type="transmembrane region" description="Helical" evidence="5">
    <location>
        <begin position="158"/>
        <end position="177"/>
    </location>
</feature>
<keyword evidence="2 5" id="KW-0812">Transmembrane</keyword>
<dbReference type="OrthoDB" id="3358017at2759"/>
<evidence type="ECO:0000313" key="6">
    <source>
        <dbReference type="EMBL" id="KGO50233.1"/>
    </source>
</evidence>
<name>A0A0A2J6D8_PENEN</name>
<dbReference type="GO" id="GO:0016020">
    <property type="term" value="C:membrane"/>
    <property type="evidence" value="ECO:0007669"/>
    <property type="project" value="UniProtKB-SubCell"/>
</dbReference>
<keyword evidence="3 5" id="KW-1133">Transmembrane helix</keyword>
<feature type="transmembrane region" description="Helical" evidence="5">
    <location>
        <begin position="45"/>
        <end position="67"/>
    </location>
</feature>
<evidence type="ECO:0000256" key="2">
    <source>
        <dbReference type="ARBA" id="ARBA00022692"/>
    </source>
</evidence>